<keyword evidence="1" id="KW-1133">Transmembrane helix</keyword>
<reference evidence="2 3" key="1">
    <citation type="submission" date="2018-08" db="EMBL/GenBank/DDBJ databases">
        <title>A genome reference for cultivated species of the human gut microbiota.</title>
        <authorList>
            <person name="Zou Y."/>
            <person name="Xue W."/>
            <person name="Luo G."/>
        </authorList>
    </citation>
    <scope>NUCLEOTIDE SEQUENCE [LARGE SCALE GENOMIC DNA]</scope>
    <source>
        <strain evidence="2 3">AF17-27</strain>
    </source>
</reference>
<name>A0A412RGZ2_9FIRM</name>
<feature type="transmembrane region" description="Helical" evidence="1">
    <location>
        <begin position="31"/>
        <end position="49"/>
    </location>
</feature>
<dbReference type="RefSeq" id="WP_117994703.1">
    <property type="nucleotide sequence ID" value="NZ_QRXR01000024.1"/>
</dbReference>
<dbReference type="EMBL" id="QRXR01000024">
    <property type="protein sequence ID" value="RGU21259.1"/>
    <property type="molecule type" value="Genomic_DNA"/>
</dbReference>
<dbReference type="Proteomes" id="UP000283765">
    <property type="component" value="Unassembled WGS sequence"/>
</dbReference>
<evidence type="ECO:0000256" key="1">
    <source>
        <dbReference type="SAM" id="Phobius"/>
    </source>
</evidence>
<feature type="transmembrane region" description="Helical" evidence="1">
    <location>
        <begin position="6"/>
        <end position="24"/>
    </location>
</feature>
<proteinExistence type="predicted"/>
<accession>A0A412RGZ2</accession>
<comment type="caution">
    <text evidence="2">The sequence shown here is derived from an EMBL/GenBank/DDBJ whole genome shotgun (WGS) entry which is preliminary data.</text>
</comment>
<protein>
    <submittedName>
        <fullName evidence="2">Uncharacterized protein</fullName>
    </submittedName>
</protein>
<sequence length="82" mass="9420">SFLYKFVIYTIIWTLSISAVSATFSRLFSGFLAGFGELFWGFLQFQLLFTGFSPAFWLSLRSCFGDFCSSSYFLPVFLRLFG</sequence>
<organism evidence="2 3">
    <name type="scientific">Agathobacter rectalis</name>
    <dbReference type="NCBI Taxonomy" id="39491"/>
    <lineage>
        <taxon>Bacteria</taxon>
        <taxon>Bacillati</taxon>
        <taxon>Bacillota</taxon>
        <taxon>Clostridia</taxon>
        <taxon>Lachnospirales</taxon>
        <taxon>Lachnospiraceae</taxon>
        <taxon>Agathobacter</taxon>
    </lineage>
</organism>
<keyword evidence="1" id="KW-0472">Membrane</keyword>
<feature type="non-terminal residue" evidence="2">
    <location>
        <position position="1"/>
    </location>
</feature>
<dbReference type="AlphaFoldDB" id="A0A412RGZ2"/>
<keyword evidence="1" id="KW-0812">Transmembrane</keyword>
<evidence type="ECO:0000313" key="3">
    <source>
        <dbReference type="Proteomes" id="UP000283765"/>
    </source>
</evidence>
<evidence type="ECO:0000313" key="2">
    <source>
        <dbReference type="EMBL" id="RGU21259.1"/>
    </source>
</evidence>
<gene>
    <name evidence="2" type="ORF">DWW89_12665</name>
</gene>